<dbReference type="EMBL" id="BSBI01000031">
    <property type="protein sequence ID" value="GLF99950.1"/>
    <property type="molecule type" value="Genomic_DNA"/>
</dbReference>
<keyword evidence="3" id="KW-1185">Reference proteome</keyword>
<feature type="compositionally biased region" description="Basic and acidic residues" evidence="1">
    <location>
        <begin position="22"/>
        <end position="43"/>
    </location>
</feature>
<dbReference type="RefSeq" id="WP_323451875.1">
    <property type="nucleotide sequence ID" value="NZ_BSBI01000031.1"/>
</dbReference>
<reference evidence="2 3" key="1">
    <citation type="submission" date="2022-10" db="EMBL/GenBank/DDBJ databases">
        <title>Draft genome sequence of Streptomyces sp. YSPA8.</title>
        <authorList>
            <person name="Moriuchi R."/>
            <person name="Dohra H."/>
            <person name="Yamamura H."/>
            <person name="Kodani S."/>
        </authorList>
    </citation>
    <scope>NUCLEOTIDE SEQUENCE [LARGE SCALE GENOMIC DNA]</scope>
    <source>
        <strain evidence="2 3">YSPA8</strain>
    </source>
</reference>
<evidence type="ECO:0000256" key="1">
    <source>
        <dbReference type="SAM" id="MobiDB-lite"/>
    </source>
</evidence>
<evidence type="ECO:0000313" key="2">
    <source>
        <dbReference type="EMBL" id="GLF99950.1"/>
    </source>
</evidence>
<sequence length="64" mass="6927">MLLIKSEQPKGERPVQLAAGSEKSESRVTGRREKDLVELETPKGKKNRREAPGGPGETGPKEAS</sequence>
<feature type="non-terminal residue" evidence="2">
    <location>
        <position position="64"/>
    </location>
</feature>
<comment type="caution">
    <text evidence="2">The sequence shown here is derived from an EMBL/GenBank/DDBJ whole genome shotgun (WGS) entry which is preliminary data.</text>
</comment>
<evidence type="ECO:0000313" key="3">
    <source>
        <dbReference type="Proteomes" id="UP001291653"/>
    </source>
</evidence>
<name>A0ABQ5PBN2_9ACTN</name>
<feature type="region of interest" description="Disordered" evidence="1">
    <location>
        <begin position="1"/>
        <end position="64"/>
    </location>
</feature>
<dbReference type="Proteomes" id="UP001291653">
    <property type="component" value="Unassembled WGS sequence"/>
</dbReference>
<protein>
    <submittedName>
        <fullName evidence="2">Uncharacterized protein</fullName>
    </submittedName>
</protein>
<proteinExistence type="predicted"/>
<gene>
    <name evidence="2" type="ORF">SYYSPA8_36655</name>
</gene>
<organism evidence="2 3">
    <name type="scientific">Streptomyces yaizuensis</name>
    <dbReference type="NCBI Taxonomy" id="2989713"/>
    <lineage>
        <taxon>Bacteria</taxon>
        <taxon>Bacillati</taxon>
        <taxon>Actinomycetota</taxon>
        <taxon>Actinomycetes</taxon>
        <taxon>Kitasatosporales</taxon>
        <taxon>Streptomycetaceae</taxon>
        <taxon>Streptomyces</taxon>
    </lineage>
</organism>
<accession>A0ABQ5PBN2</accession>